<evidence type="ECO:0000256" key="4">
    <source>
        <dbReference type="PROSITE-ProRule" id="PRU00510"/>
    </source>
</evidence>
<dbReference type="InterPro" id="IPR037187">
    <property type="entry name" value="DnaK_N"/>
</dbReference>
<evidence type="ECO:0000256" key="2">
    <source>
        <dbReference type="ARBA" id="ARBA00022771"/>
    </source>
</evidence>
<dbReference type="SUPFAM" id="SSF57716">
    <property type="entry name" value="Glucocorticoid receptor-like (DNA-binding domain)"/>
    <property type="match status" value="1"/>
</dbReference>
<evidence type="ECO:0000313" key="6">
    <source>
        <dbReference type="EMBL" id="MCR6544563.1"/>
    </source>
</evidence>
<accession>A0ABT1Y132</accession>
<protein>
    <submittedName>
        <fullName evidence="6">TraR/DksA C4-type zinc finger protein</fullName>
    </submittedName>
</protein>
<feature type="domain" description="Zinc finger DksA/TraR C4-type" evidence="5">
    <location>
        <begin position="87"/>
        <end position="118"/>
    </location>
</feature>
<organism evidence="6 7">
    <name type="scientific">Dehalobacterium formicoaceticum</name>
    <dbReference type="NCBI Taxonomy" id="51515"/>
    <lineage>
        <taxon>Bacteria</taxon>
        <taxon>Bacillati</taxon>
        <taxon>Bacillota</taxon>
        <taxon>Clostridia</taxon>
        <taxon>Eubacteriales</taxon>
        <taxon>Peptococcaceae</taxon>
        <taxon>Dehalobacterium</taxon>
    </lineage>
</organism>
<dbReference type="Gene3D" id="1.20.120.910">
    <property type="entry name" value="DksA, coiled-coil domain"/>
    <property type="match status" value="1"/>
</dbReference>
<gene>
    <name evidence="6" type="ORF">NVS47_03380</name>
</gene>
<evidence type="ECO:0000259" key="5">
    <source>
        <dbReference type="Pfam" id="PF01258"/>
    </source>
</evidence>
<dbReference type="PANTHER" id="PTHR33823">
    <property type="entry name" value="RNA POLYMERASE-BINDING TRANSCRIPTION FACTOR DKSA-RELATED"/>
    <property type="match status" value="1"/>
</dbReference>
<dbReference type="Proteomes" id="UP001524944">
    <property type="component" value="Unassembled WGS sequence"/>
</dbReference>
<keyword evidence="3" id="KW-0862">Zinc</keyword>
<dbReference type="Pfam" id="PF01258">
    <property type="entry name" value="zf-dskA_traR"/>
    <property type="match status" value="1"/>
</dbReference>
<evidence type="ECO:0000256" key="3">
    <source>
        <dbReference type="ARBA" id="ARBA00022833"/>
    </source>
</evidence>
<dbReference type="SUPFAM" id="SSF109635">
    <property type="entry name" value="DnaK suppressor protein DksA, alpha-hairpin domain"/>
    <property type="match status" value="1"/>
</dbReference>
<keyword evidence="7" id="KW-1185">Reference proteome</keyword>
<feature type="zinc finger region" description="dksA C4-type" evidence="4">
    <location>
        <begin position="91"/>
        <end position="115"/>
    </location>
</feature>
<sequence>MDQNKLACFRAQLLEEKEELKRSIESISQGLDDPMASSIGELSMYDNHPADIGDELFERSKDLSLRDSAQIQYQNVMRALEKIDNHTYGICAQCGTPIDRERLEAMPSTDLCFQCKKEQTGPDRTPRPIEEQVIQPPFGNHVDGSSEQNAFDGEDAWQAVARFGTADTPQDLGEGSDAQYPNVYEHWEEDRGGVTDVDQIPYVRSRDGIIHQDFS</sequence>
<name>A0ABT1Y132_9FIRM</name>
<keyword evidence="2" id="KW-0863">Zinc-finger</keyword>
<comment type="caution">
    <text evidence="6">The sequence shown here is derived from an EMBL/GenBank/DDBJ whole genome shotgun (WGS) entry which is preliminary data.</text>
</comment>
<dbReference type="InterPro" id="IPR014240">
    <property type="entry name" value="YteA"/>
</dbReference>
<keyword evidence="1" id="KW-0479">Metal-binding</keyword>
<proteinExistence type="predicted"/>
<dbReference type="PROSITE" id="PS51128">
    <property type="entry name" value="ZF_DKSA_2"/>
    <property type="match status" value="1"/>
</dbReference>
<evidence type="ECO:0000313" key="7">
    <source>
        <dbReference type="Proteomes" id="UP001524944"/>
    </source>
</evidence>
<dbReference type="NCBIfam" id="TIGR02890">
    <property type="entry name" value="bacill_yteA"/>
    <property type="match status" value="1"/>
</dbReference>
<dbReference type="RefSeq" id="WP_089610018.1">
    <property type="nucleotide sequence ID" value="NZ_CP022121.1"/>
</dbReference>
<dbReference type="EMBL" id="JANPWE010000001">
    <property type="protein sequence ID" value="MCR6544563.1"/>
    <property type="molecule type" value="Genomic_DNA"/>
</dbReference>
<reference evidence="6 7" key="1">
    <citation type="submission" date="2022-08" db="EMBL/GenBank/DDBJ databases">
        <title>Proteogenomics of the novel Dehalobacterium formicoaceticum strain EZ94 highlights a key role of methyltransferases during anaerobic dichloromethane degradation.</title>
        <authorList>
            <person name="Wasmund K."/>
        </authorList>
    </citation>
    <scope>NUCLEOTIDE SEQUENCE [LARGE SCALE GENOMIC DNA]</scope>
    <source>
        <strain evidence="6 7">EZ94</strain>
    </source>
</reference>
<dbReference type="PANTHER" id="PTHR33823:SF4">
    <property type="entry name" value="GENERAL STRESS PROTEIN 16O"/>
    <property type="match status" value="1"/>
</dbReference>
<dbReference type="InterPro" id="IPR000962">
    <property type="entry name" value="Znf_DskA_TraR"/>
</dbReference>
<evidence type="ECO:0000256" key="1">
    <source>
        <dbReference type="ARBA" id="ARBA00022723"/>
    </source>
</evidence>